<protein>
    <submittedName>
        <fullName evidence="6">Protoporphyrinogen oxidase</fullName>
    </submittedName>
</protein>
<dbReference type="Pfam" id="PF03486">
    <property type="entry name" value="HI0933_like"/>
    <property type="match status" value="1"/>
</dbReference>
<name>A0A379C5A0_9FIRM</name>
<dbReference type="EMBL" id="UGSZ01000001">
    <property type="protein sequence ID" value="SUB57440.1"/>
    <property type="molecule type" value="Genomic_DNA"/>
</dbReference>
<keyword evidence="2" id="KW-0285">Flavoprotein</keyword>
<dbReference type="STRING" id="1122949.GCA_000378725_01021"/>
<dbReference type="OrthoDB" id="9773233at2"/>
<dbReference type="PANTHER" id="PTHR42887:SF2">
    <property type="entry name" value="OS12G0638800 PROTEIN"/>
    <property type="match status" value="1"/>
</dbReference>
<feature type="domain" description="RsdA/BaiN/AoA(So)-like Rossmann fold-like" evidence="4">
    <location>
        <begin position="2"/>
        <end position="390"/>
    </location>
</feature>
<dbReference type="Gene3D" id="2.40.30.10">
    <property type="entry name" value="Translation factors"/>
    <property type="match status" value="1"/>
</dbReference>
<evidence type="ECO:0000313" key="6">
    <source>
        <dbReference type="EMBL" id="SUB57440.1"/>
    </source>
</evidence>
<dbReference type="InterPro" id="IPR004792">
    <property type="entry name" value="BaiN-like"/>
</dbReference>
<sequence length="396" mass="44576">MDIIIIGGGASGIFAAINLKKYNNNVRILEKNSRIGKKLLVTGNGRCNYSNINLSENNYNKPEFVKNAIDSFSNTDLVNYFKMMGLYSCVENNRIYPITLKANSVLSILMKKLSEKNICINTDTEVLSVSKEKDKFKLITNKGEFYCHKLIVACGGSSMPKSGSDGSFFKILKKLGHRVSPIFPALTQIKLESAYLKHLQGTKVVGKVKLYSKEKLIIEKYGDLLFTSYGISGPPILDISVKLSEYNDLYIEMPLINYSDKIDKEEIFSSFYMFNDYSIDEFLLGLVDKKFIHYILETLGIKSNTPLNFLEKYYSDIIDILFNSKFYVKGTTGFENSQVTRGGVDISEVSPFDFSSKICDGLYIIGEALDVDGECGGYNLHFAFACAYTLSKNFNY</sequence>
<dbReference type="InterPro" id="IPR055178">
    <property type="entry name" value="RsdA/BaiN/AoA(So)-like_dom"/>
</dbReference>
<dbReference type="Gene3D" id="1.10.8.260">
    <property type="entry name" value="HI0933 insert domain-like"/>
    <property type="match status" value="1"/>
</dbReference>
<dbReference type="SUPFAM" id="SSF51905">
    <property type="entry name" value="FAD/NAD(P)-binding domain"/>
    <property type="match status" value="1"/>
</dbReference>
<evidence type="ECO:0000256" key="1">
    <source>
        <dbReference type="ARBA" id="ARBA00001974"/>
    </source>
</evidence>
<gene>
    <name evidence="6" type="ORF">NCTC13149_01283</name>
</gene>
<dbReference type="RefSeq" id="WP_019034789.1">
    <property type="nucleotide sequence ID" value="NZ_UGSZ01000001.1"/>
</dbReference>
<feature type="domain" description="RsdA/BaiN/AoA(So)-like insert" evidence="5">
    <location>
        <begin position="184"/>
        <end position="339"/>
    </location>
</feature>
<dbReference type="Gene3D" id="3.50.50.60">
    <property type="entry name" value="FAD/NAD(P)-binding domain"/>
    <property type="match status" value="1"/>
</dbReference>
<dbReference type="InterPro" id="IPR057661">
    <property type="entry name" value="RsdA/BaiN/AoA(So)_Rossmann"/>
</dbReference>
<comment type="cofactor">
    <cofactor evidence="1">
        <name>FAD</name>
        <dbReference type="ChEBI" id="CHEBI:57692"/>
    </cofactor>
</comment>
<dbReference type="Pfam" id="PF22780">
    <property type="entry name" value="HI0933_like_1st"/>
    <property type="match status" value="1"/>
</dbReference>
<evidence type="ECO:0000313" key="7">
    <source>
        <dbReference type="Proteomes" id="UP000255517"/>
    </source>
</evidence>
<evidence type="ECO:0000256" key="2">
    <source>
        <dbReference type="ARBA" id="ARBA00022630"/>
    </source>
</evidence>
<dbReference type="NCBIfam" id="TIGR00275">
    <property type="entry name" value="aminoacetone oxidase family FAD-binding enzyme"/>
    <property type="match status" value="1"/>
</dbReference>
<evidence type="ECO:0000259" key="5">
    <source>
        <dbReference type="Pfam" id="PF22780"/>
    </source>
</evidence>
<dbReference type="SUPFAM" id="SSF160996">
    <property type="entry name" value="HI0933 insert domain-like"/>
    <property type="match status" value="1"/>
</dbReference>
<dbReference type="Proteomes" id="UP000255517">
    <property type="component" value="Unassembled WGS sequence"/>
</dbReference>
<dbReference type="AlphaFoldDB" id="A0A379C5A0"/>
<accession>A0A379C5A0</accession>
<dbReference type="InterPro" id="IPR023166">
    <property type="entry name" value="BaiN-like_dom_sf"/>
</dbReference>
<dbReference type="InterPro" id="IPR036188">
    <property type="entry name" value="FAD/NAD-bd_sf"/>
</dbReference>
<evidence type="ECO:0000256" key="3">
    <source>
        <dbReference type="ARBA" id="ARBA00022827"/>
    </source>
</evidence>
<keyword evidence="3" id="KW-0274">FAD</keyword>
<dbReference type="PANTHER" id="PTHR42887">
    <property type="entry name" value="OS12G0638800 PROTEIN"/>
    <property type="match status" value="1"/>
</dbReference>
<proteinExistence type="predicted"/>
<organism evidence="6 7">
    <name type="scientific">Peptoniphilus lacrimalis</name>
    <dbReference type="NCBI Taxonomy" id="33031"/>
    <lineage>
        <taxon>Bacteria</taxon>
        <taxon>Bacillati</taxon>
        <taxon>Bacillota</taxon>
        <taxon>Tissierellia</taxon>
        <taxon>Tissierellales</taxon>
        <taxon>Peptoniphilaceae</taxon>
        <taxon>Peptoniphilus</taxon>
    </lineage>
</organism>
<reference evidence="6 7" key="1">
    <citation type="submission" date="2018-06" db="EMBL/GenBank/DDBJ databases">
        <authorList>
            <consortium name="Pathogen Informatics"/>
            <person name="Doyle S."/>
        </authorList>
    </citation>
    <scope>NUCLEOTIDE SEQUENCE [LARGE SCALE GENOMIC DNA]</scope>
    <source>
        <strain evidence="6 7">NCTC13149</strain>
    </source>
</reference>
<evidence type="ECO:0000259" key="4">
    <source>
        <dbReference type="Pfam" id="PF03486"/>
    </source>
</evidence>